<feature type="domain" description="GNAT-like C-terminal" evidence="2">
    <location>
        <begin position="279"/>
        <end position="449"/>
    </location>
</feature>
<feature type="domain" description="GNAT-like N-terminal" evidence="1">
    <location>
        <begin position="2"/>
        <end position="271"/>
    </location>
</feature>
<accession>A0A6L3UZL8</accession>
<name>A0A6L3UZL8_9BACI</name>
<evidence type="ECO:0000259" key="1">
    <source>
        <dbReference type="Pfam" id="PF22555"/>
    </source>
</evidence>
<evidence type="ECO:0000259" key="2">
    <source>
        <dbReference type="Pfam" id="PF22559"/>
    </source>
</evidence>
<comment type="caution">
    <text evidence="3">The sequence shown here is derived from an EMBL/GenBank/DDBJ whole genome shotgun (WGS) entry which is preliminary data.</text>
</comment>
<dbReference type="Proteomes" id="UP000481030">
    <property type="component" value="Unassembled WGS sequence"/>
</dbReference>
<dbReference type="InterPro" id="IPR054340">
    <property type="entry name" value="GNAT-like_C_phage-like"/>
</dbReference>
<dbReference type="RefSeq" id="WP_151537244.1">
    <property type="nucleotide sequence ID" value="NZ_WBOS01000022.1"/>
</dbReference>
<dbReference type="EMBL" id="WBOS01000022">
    <property type="protein sequence ID" value="KAB2328946.1"/>
    <property type="molecule type" value="Genomic_DNA"/>
</dbReference>
<reference evidence="3 4" key="1">
    <citation type="journal article" date="2016" name="Antonie Van Leeuwenhoek">
        <title>Bacillus depressus sp. nov., isolated from soil of a sunflower field.</title>
        <authorList>
            <person name="Wei X."/>
            <person name="Xin D."/>
            <person name="Xin Y."/>
            <person name="Zhang H."/>
            <person name="Wang T."/>
            <person name="Zhang J."/>
        </authorList>
    </citation>
    <scope>NUCLEOTIDE SEQUENCE [LARGE SCALE GENOMIC DNA]</scope>
    <source>
        <strain evidence="3 4">BZ1</strain>
    </source>
</reference>
<evidence type="ECO:0000313" key="4">
    <source>
        <dbReference type="Proteomes" id="UP000481030"/>
    </source>
</evidence>
<dbReference type="AlphaFoldDB" id="A0A6L3UZL8"/>
<protein>
    <submittedName>
        <fullName evidence="3">Uncharacterized protein</fullName>
    </submittedName>
</protein>
<proteinExistence type="predicted"/>
<organism evidence="3 4">
    <name type="scientific">Cytobacillus depressus</name>
    <dbReference type="NCBI Taxonomy" id="1602942"/>
    <lineage>
        <taxon>Bacteria</taxon>
        <taxon>Bacillati</taxon>
        <taxon>Bacillota</taxon>
        <taxon>Bacilli</taxon>
        <taxon>Bacillales</taxon>
        <taxon>Bacillaceae</taxon>
        <taxon>Cytobacillus</taxon>
    </lineage>
</organism>
<dbReference type="OrthoDB" id="2986065at2"/>
<gene>
    <name evidence="3" type="ORF">F7731_23625</name>
</gene>
<evidence type="ECO:0000313" key="3">
    <source>
        <dbReference type="EMBL" id="KAB2328946.1"/>
    </source>
</evidence>
<sequence length="458" mass="52764">MFVGSIPADMQKILKELVSKWDCEDIYIGTSGNFTIERSIGDLGFGLHSNDVTLYSSVIGSYLAGDMIPFEFNEEFNESYGWLKNYINDPADRVATILLGTRLMETVGKEHKPYYARMAQAYKDQWPVIHAKTKEKVEKLQVRLKSYSASDVFTWVDDIPEDQGVICYPPFFGETADYEKYFAHLEELFLWKPPEYEFIYGDRLIEFFRKITSKKNWVFGTKEKLEEFEPYLKGMTKTTNRGVPIYVYTNGNTRRLVMPKQKTEPIMNPHIKPDQDLGEKLTIAPLTASQFFHIRSQYMNHNIKPGSPSLAFAVLVDGIIIGSFALMKAQTLTSFDTYIQTPNVYLLSDFPVANSKYKKLAKLVLYAALSKEVKLICERLERKRIYSLLTTAFTNRPVSMKYRGLFELLTRKENNKPNSSGEKFQLNYGALMGNWSLQEGYEIWKKKHGKDVGEGKNE</sequence>
<dbReference type="InterPro" id="IPR054341">
    <property type="entry name" value="GNAT-like_N"/>
</dbReference>
<dbReference type="Pfam" id="PF22559">
    <property type="entry name" value="GNAT-phage-like"/>
    <property type="match status" value="1"/>
</dbReference>
<keyword evidence="4" id="KW-1185">Reference proteome</keyword>
<dbReference type="Pfam" id="PF22555">
    <property type="entry name" value="DAM-like-phage1"/>
    <property type="match status" value="1"/>
</dbReference>